<evidence type="ECO:0000256" key="2">
    <source>
        <dbReference type="SAM" id="MobiDB-lite"/>
    </source>
</evidence>
<comment type="caution">
    <text evidence="4">The sequence shown here is derived from an EMBL/GenBank/DDBJ whole genome shotgun (WGS) entry which is preliminary data.</text>
</comment>
<dbReference type="PANTHER" id="PTHR12411">
    <property type="entry name" value="CYSTEINE PROTEASE FAMILY C1-RELATED"/>
    <property type="match status" value="1"/>
</dbReference>
<reference evidence="4 5" key="1">
    <citation type="submission" date="2019-11" db="EMBL/GenBank/DDBJ databases">
        <title>Whole genome sequence of Oryza granulata.</title>
        <authorList>
            <person name="Li W."/>
        </authorList>
    </citation>
    <scope>NUCLEOTIDE SEQUENCE [LARGE SCALE GENOMIC DNA]</scope>
    <source>
        <strain evidence="5">cv. Menghai</strain>
        <tissue evidence="4">Leaf</tissue>
    </source>
</reference>
<protein>
    <recommendedName>
        <fullName evidence="3">Peptidase C1A papain C-terminal domain-containing protein</fullName>
    </recommendedName>
</protein>
<dbReference type="OrthoDB" id="10661288at2759"/>
<feature type="domain" description="Peptidase C1A papain C-terminal" evidence="3">
    <location>
        <begin position="2"/>
        <end position="151"/>
    </location>
</feature>
<dbReference type="InterPro" id="IPR000668">
    <property type="entry name" value="Peptidase_C1A_C"/>
</dbReference>
<dbReference type="AlphaFoldDB" id="A0A6G1CK30"/>
<evidence type="ECO:0000259" key="3">
    <source>
        <dbReference type="Pfam" id="PF00112"/>
    </source>
</evidence>
<keyword evidence="5" id="KW-1185">Reference proteome</keyword>
<dbReference type="InterPro" id="IPR038765">
    <property type="entry name" value="Papain-like_cys_pep_sf"/>
</dbReference>
<proteinExistence type="inferred from homology"/>
<feature type="region of interest" description="Disordered" evidence="2">
    <location>
        <begin position="185"/>
        <end position="219"/>
    </location>
</feature>
<dbReference type="Pfam" id="PF00112">
    <property type="entry name" value="Peptidase_C1"/>
    <property type="match status" value="1"/>
</dbReference>
<dbReference type="InterPro" id="IPR013128">
    <property type="entry name" value="Peptidase_C1A"/>
</dbReference>
<evidence type="ECO:0000256" key="1">
    <source>
        <dbReference type="ARBA" id="ARBA00008455"/>
    </source>
</evidence>
<organism evidence="4 5">
    <name type="scientific">Oryza meyeriana var. granulata</name>
    <dbReference type="NCBI Taxonomy" id="110450"/>
    <lineage>
        <taxon>Eukaryota</taxon>
        <taxon>Viridiplantae</taxon>
        <taxon>Streptophyta</taxon>
        <taxon>Embryophyta</taxon>
        <taxon>Tracheophyta</taxon>
        <taxon>Spermatophyta</taxon>
        <taxon>Magnoliopsida</taxon>
        <taxon>Liliopsida</taxon>
        <taxon>Poales</taxon>
        <taxon>Poaceae</taxon>
        <taxon>BOP clade</taxon>
        <taxon>Oryzoideae</taxon>
        <taxon>Oryzeae</taxon>
        <taxon>Oryzinae</taxon>
        <taxon>Oryza</taxon>
        <taxon>Oryza meyeriana</taxon>
    </lineage>
</organism>
<dbReference type="GO" id="GO:0008234">
    <property type="term" value="F:cysteine-type peptidase activity"/>
    <property type="evidence" value="ECO:0007669"/>
    <property type="project" value="InterPro"/>
</dbReference>
<evidence type="ECO:0000313" key="4">
    <source>
        <dbReference type="EMBL" id="KAF0900407.1"/>
    </source>
</evidence>
<dbReference type="SUPFAM" id="SSF54001">
    <property type="entry name" value="Cysteine proteinases"/>
    <property type="match status" value="1"/>
</dbReference>
<evidence type="ECO:0000313" key="5">
    <source>
        <dbReference type="Proteomes" id="UP000479710"/>
    </source>
</evidence>
<dbReference type="Proteomes" id="UP000479710">
    <property type="component" value="Unassembled WGS sequence"/>
</dbReference>
<sequence>MQQLLDAVDVNCRECIGGNSIPCFSYLIQNGGQVPYAAYPYVGFQNRPHLPIQAMGVTIDHYGCCFDVTDEGLKELVASFLVVIAVGADDDFHFYITGVEDGPSYTIVMVHMLGISHLVAIVGYGMDKLGKEFWLVKNSHGTRFGMRKAQRIHEATAELLLEGLMEPMVQPMMIKNQSTHSRFSLSNPAAAETENLRRGVTGTARPPQSPSPRCRSTHEQYPCDDAAAVEAISAAFRRRTTATSREGNQVLCQSVRGTYMQFQKVEGGRWGKPEVMAVSLFGGAPL</sequence>
<dbReference type="EMBL" id="SPHZ02000009">
    <property type="protein sequence ID" value="KAF0900407.1"/>
    <property type="molecule type" value="Genomic_DNA"/>
</dbReference>
<accession>A0A6G1CK30</accession>
<dbReference type="Gene3D" id="3.90.70.10">
    <property type="entry name" value="Cysteine proteinases"/>
    <property type="match status" value="1"/>
</dbReference>
<name>A0A6G1CK30_9ORYZ</name>
<gene>
    <name evidence="4" type="ORF">E2562_031594</name>
</gene>
<dbReference type="GO" id="GO:0006508">
    <property type="term" value="P:proteolysis"/>
    <property type="evidence" value="ECO:0007669"/>
    <property type="project" value="InterPro"/>
</dbReference>
<comment type="similarity">
    <text evidence="1">Belongs to the peptidase C1 family.</text>
</comment>